<evidence type="ECO:0000256" key="2">
    <source>
        <dbReference type="SAM" id="MobiDB-lite"/>
    </source>
</evidence>
<accession>A0A1R4G2X7</accession>
<dbReference type="Proteomes" id="UP000195787">
    <property type="component" value="Unassembled WGS sequence"/>
</dbReference>
<dbReference type="OrthoDB" id="5121599at2"/>
<proteinExistence type="predicted"/>
<sequence length="381" mass="39600">MTTRRIARLLLAATAAAAMTLTATGCVVVPAVIDQLQPVPIQTDPPPQPNPPGPDGEPDGQDDPTQGPNPDGGEQVPAPDPDELGLYLDGATDTSGSQLLHDDPVDVVVPPSAGTPDNWTTGPNLYAEESAGSAFMPNTEPGSAFHLMQSSVGRMYATMANGSRSACSGTVVNSDNGSVIATAAHCVWDFDANAPLREILFVPGDRGNAQTSPWGIWAVDRVWVPDEFTDTAMVDSDGRTMGEGWAYDYAFATIAPNSSGEVIQSYTGGQGISFAQQYAGIVTVGYPSDPPYDGQSPRYCATASPGFGTMYWPHTTIRCNMTGGSSGSGWLTGASFQSGAGYLTAVTSTGNSYSEAEPPWMLSGALFGATAHELFQAAEAA</sequence>
<evidence type="ECO:0000313" key="5">
    <source>
        <dbReference type="Proteomes" id="UP000195787"/>
    </source>
</evidence>
<evidence type="ECO:0000256" key="1">
    <source>
        <dbReference type="ARBA" id="ARBA00022729"/>
    </source>
</evidence>
<dbReference type="AlphaFoldDB" id="A0A1R4G2X7"/>
<dbReference type="InterPro" id="IPR050966">
    <property type="entry name" value="Glutamyl_endopeptidase"/>
</dbReference>
<feature type="chain" id="PRO_5038905306" description="Peptidase S1 domain-containing protein" evidence="3">
    <location>
        <begin position="26"/>
        <end position="381"/>
    </location>
</feature>
<dbReference type="InterPro" id="IPR043504">
    <property type="entry name" value="Peptidase_S1_PA_chymotrypsin"/>
</dbReference>
<feature type="compositionally biased region" description="Pro residues" evidence="2">
    <location>
        <begin position="43"/>
        <end position="55"/>
    </location>
</feature>
<name>A0A1R4G2X7_9MICO</name>
<organism evidence="4 5">
    <name type="scientific">Agrococcus casei LMG 22410</name>
    <dbReference type="NCBI Taxonomy" id="1255656"/>
    <lineage>
        <taxon>Bacteria</taxon>
        <taxon>Bacillati</taxon>
        <taxon>Actinomycetota</taxon>
        <taxon>Actinomycetes</taxon>
        <taxon>Micrococcales</taxon>
        <taxon>Microbacteriaceae</taxon>
        <taxon>Agrococcus</taxon>
    </lineage>
</organism>
<feature type="region of interest" description="Disordered" evidence="2">
    <location>
        <begin position="38"/>
        <end position="120"/>
    </location>
</feature>
<dbReference type="EMBL" id="FUHU01000036">
    <property type="protein sequence ID" value="SJM62610.1"/>
    <property type="molecule type" value="Genomic_DNA"/>
</dbReference>
<evidence type="ECO:0008006" key="6">
    <source>
        <dbReference type="Google" id="ProtNLM"/>
    </source>
</evidence>
<dbReference type="Gene3D" id="2.40.10.10">
    <property type="entry name" value="Trypsin-like serine proteases"/>
    <property type="match status" value="2"/>
</dbReference>
<keyword evidence="1 3" id="KW-0732">Signal</keyword>
<dbReference type="SUPFAM" id="SSF50494">
    <property type="entry name" value="Trypsin-like serine proteases"/>
    <property type="match status" value="1"/>
</dbReference>
<dbReference type="RefSeq" id="WP_086992110.1">
    <property type="nucleotide sequence ID" value="NZ_FUHU01000036.1"/>
</dbReference>
<keyword evidence="5" id="KW-1185">Reference proteome</keyword>
<evidence type="ECO:0000313" key="4">
    <source>
        <dbReference type="EMBL" id="SJM62610.1"/>
    </source>
</evidence>
<feature type="signal peptide" evidence="3">
    <location>
        <begin position="1"/>
        <end position="25"/>
    </location>
</feature>
<gene>
    <name evidence="4" type="ORF">CZ674_08450</name>
</gene>
<protein>
    <recommendedName>
        <fullName evidence="6">Peptidase S1 domain-containing protein</fullName>
    </recommendedName>
</protein>
<dbReference type="PROSITE" id="PS51257">
    <property type="entry name" value="PROKAR_LIPOPROTEIN"/>
    <property type="match status" value="1"/>
</dbReference>
<feature type="compositionally biased region" description="Low complexity" evidence="2">
    <location>
        <begin position="63"/>
        <end position="73"/>
    </location>
</feature>
<dbReference type="PANTHER" id="PTHR15462">
    <property type="entry name" value="SERINE PROTEASE"/>
    <property type="match status" value="1"/>
</dbReference>
<dbReference type="PANTHER" id="PTHR15462:SF19">
    <property type="entry name" value="PEPTIDASE S1 DOMAIN-CONTAINING PROTEIN"/>
    <property type="match status" value="1"/>
</dbReference>
<reference evidence="4 5" key="1">
    <citation type="submission" date="2017-02" db="EMBL/GenBank/DDBJ databases">
        <authorList>
            <person name="Peterson S.W."/>
        </authorList>
    </citation>
    <scope>NUCLEOTIDE SEQUENCE [LARGE SCALE GENOMIC DNA]</scope>
    <source>
        <strain evidence="4 5">LMG 22410</strain>
    </source>
</reference>
<evidence type="ECO:0000256" key="3">
    <source>
        <dbReference type="SAM" id="SignalP"/>
    </source>
</evidence>
<dbReference type="GeneID" id="303173243"/>
<dbReference type="InterPro" id="IPR009003">
    <property type="entry name" value="Peptidase_S1_PA"/>
</dbReference>